<organism evidence="1 2">
    <name type="scientific">Diploscapter pachys</name>
    <dbReference type="NCBI Taxonomy" id="2018661"/>
    <lineage>
        <taxon>Eukaryota</taxon>
        <taxon>Metazoa</taxon>
        <taxon>Ecdysozoa</taxon>
        <taxon>Nematoda</taxon>
        <taxon>Chromadorea</taxon>
        <taxon>Rhabditida</taxon>
        <taxon>Rhabditina</taxon>
        <taxon>Rhabditomorpha</taxon>
        <taxon>Rhabditoidea</taxon>
        <taxon>Rhabditidae</taxon>
        <taxon>Diploscapter</taxon>
    </lineage>
</organism>
<dbReference type="EMBL" id="LIAE01006808">
    <property type="protein sequence ID" value="PAV85001.1"/>
    <property type="molecule type" value="Genomic_DNA"/>
</dbReference>
<evidence type="ECO:0000313" key="1">
    <source>
        <dbReference type="EMBL" id="PAV85001.1"/>
    </source>
</evidence>
<dbReference type="Proteomes" id="UP000218231">
    <property type="component" value="Unassembled WGS sequence"/>
</dbReference>
<dbReference type="AlphaFoldDB" id="A0A2A2LFH1"/>
<keyword evidence="2" id="KW-1185">Reference proteome</keyword>
<evidence type="ECO:0000313" key="2">
    <source>
        <dbReference type="Proteomes" id="UP000218231"/>
    </source>
</evidence>
<reference evidence="1 2" key="1">
    <citation type="journal article" date="2017" name="Curr. Biol.">
        <title>Genome architecture and evolution of a unichromosomal asexual nematode.</title>
        <authorList>
            <person name="Fradin H."/>
            <person name="Zegar C."/>
            <person name="Gutwein M."/>
            <person name="Lucas J."/>
            <person name="Kovtun M."/>
            <person name="Corcoran D."/>
            <person name="Baugh L.R."/>
            <person name="Kiontke K."/>
            <person name="Gunsalus K."/>
            <person name="Fitch D.H."/>
            <person name="Piano F."/>
        </authorList>
    </citation>
    <scope>NUCLEOTIDE SEQUENCE [LARGE SCALE GENOMIC DNA]</scope>
    <source>
        <strain evidence="1">PF1309</strain>
    </source>
</reference>
<sequence>MGLVRIWDTFAIVRILVTVIRGMALKISRARETSSYGDPQLDPIAREIALAALPGGADCVEPCIAEMQRSERMGELSLNQLIGASSDTRITEKSFASICDAYVHVDECLASCERQSDTSARIRQTYAGIRFICIEHRKEFFKSLPCLAEHEKVALQQCRSQINASLDASNTFSVTVLKKEQHNLRNHFETLCRRLGEMIDCVEPVTRIACGEQAAMMMLRFITVGFSSFEELYSQKAHAHISYTSSWKYRICMAKSTNHDFTYYANFTEI</sequence>
<name>A0A2A2LFH1_9BILA</name>
<evidence type="ECO:0008006" key="3">
    <source>
        <dbReference type="Google" id="ProtNLM"/>
    </source>
</evidence>
<dbReference type="OrthoDB" id="5845707at2759"/>
<protein>
    <recommendedName>
        <fullName evidence="3">Chondroitin proteoglycan 4 domain-containing protein</fullName>
    </recommendedName>
</protein>
<accession>A0A2A2LFH1</accession>
<gene>
    <name evidence="1" type="ORF">WR25_10266</name>
</gene>
<dbReference type="PANTHER" id="PTHR36944">
    <property type="entry name" value="PROTEIN CBG02791-RELATED"/>
    <property type="match status" value="1"/>
</dbReference>
<comment type="caution">
    <text evidence="1">The sequence shown here is derived from an EMBL/GenBank/DDBJ whole genome shotgun (WGS) entry which is preliminary data.</text>
</comment>
<dbReference type="PANTHER" id="PTHR36944:SF4">
    <property type="entry name" value="CPG4 DOMAIN-CONTAINING PROTEIN"/>
    <property type="match status" value="1"/>
</dbReference>
<proteinExistence type="predicted"/>